<dbReference type="EMBL" id="FUEG01000019">
    <property type="protein sequence ID" value="SJL13174.1"/>
    <property type="molecule type" value="Genomic_DNA"/>
</dbReference>
<gene>
    <name evidence="1" type="ORF">ARMOST_16613</name>
</gene>
<dbReference type="Proteomes" id="UP000219338">
    <property type="component" value="Unassembled WGS sequence"/>
</dbReference>
<evidence type="ECO:0000313" key="2">
    <source>
        <dbReference type="Proteomes" id="UP000219338"/>
    </source>
</evidence>
<reference evidence="2" key="1">
    <citation type="journal article" date="2017" name="Nat. Ecol. Evol.">
        <title>Genome expansion and lineage-specific genetic innovations in the forest pathogenic fungi Armillaria.</title>
        <authorList>
            <person name="Sipos G."/>
            <person name="Prasanna A.N."/>
            <person name="Walter M.C."/>
            <person name="O'Connor E."/>
            <person name="Balint B."/>
            <person name="Krizsan K."/>
            <person name="Kiss B."/>
            <person name="Hess J."/>
            <person name="Varga T."/>
            <person name="Slot J."/>
            <person name="Riley R."/>
            <person name="Boka B."/>
            <person name="Rigling D."/>
            <person name="Barry K."/>
            <person name="Lee J."/>
            <person name="Mihaltcheva S."/>
            <person name="LaButti K."/>
            <person name="Lipzen A."/>
            <person name="Waldron R."/>
            <person name="Moloney N.M."/>
            <person name="Sperisen C."/>
            <person name="Kredics L."/>
            <person name="Vagvoelgyi C."/>
            <person name="Patrignani A."/>
            <person name="Fitzpatrick D."/>
            <person name="Nagy I."/>
            <person name="Doyle S."/>
            <person name="Anderson J.B."/>
            <person name="Grigoriev I.V."/>
            <person name="Gueldener U."/>
            <person name="Muensterkoetter M."/>
            <person name="Nagy L.G."/>
        </authorList>
    </citation>
    <scope>NUCLEOTIDE SEQUENCE [LARGE SCALE GENOMIC DNA]</scope>
    <source>
        <strain evidence="2">C18/9</strain>
    </source>
</reference>
<dbReference type="AlphaFoldDB" id="A0A284RWP3"/>
<keyword evidence="2" id="KW-1185">Reference proteome</keyword>
<organism evidence="1 2">
    <name type="scientific">Armillaria ostoyae</name>
    <name type="common">Armillaria root rot fungus</name>
    <dbReference type="NCBI Taxonomy" id="47428"/>
    <lineage>
        <taxon>Eukaryota</taxon>
        <taxon>Fungi</taxon>
        <taxon>Dikarya</taxon>
        <taxon>Basidiomycota</taxon>
        <taxon>Agaricomycotina</taxon>
        <taxon>Agaricomycetes</taxon>
        <taxon>Agaricomycetidae</taxon>
        <taxon>Agaricales</taxon>
        <taxon>Marasmiineae</taxon>
        <taxon>Physalacriaceae</taxon>
        <taxon>Armillaria</taxon>
    </lineage>
</organism>
<sequence length="71" mass="8474">MFEVGQNSNERPRPYVKAFDSYSLPDFWSAGPTEERSESTVLPAFFWETNKRFVIDWTGLDDEEWTKFPKY</sequence>
<name>A0A284RWP3_ARMOS</name>
<protein>
    <submittedName>
        <fullName evidence="1">Uncharacterized protein</fullName>
    </submittedName>
</protein>
<evidence type="ECO:0000313" key="1">
    <source>
        <dbReference type="EMBL" id="SJL13174.1"/>
    </source>
</evidence>
<proteinExistence type="predicted"/>
<accession>A0A284RWP3</accession>